<comment type="caution">
    <text evidence="1">The sequence shown here is derived from an EMBL/GenBank/DDBJ whole genome shotgun (WGS) entry which is preliminary data.</text>
</comment>
<dbReference type="EMBL" id="AMZH03012072">
    <property type="protein sequence ID" value="RRT51723.1"/>
    <property type="molecule type" value="Genomic_DNA"/>
</dbReference>
<name>A0A426YJ22_ENSVE</name>
<protein>
    <submittedName>
        <fullName evidence="1">Uncharacterized protein</fullName>
    </submittedName>
</protein>
<sequence>MSTKEEGYKGLSLCDAVGLKGTCTPRSECPTCFCMTSRMLCLFLSVSCLLVTLQSSHSQSYVISCSFRRTFDERF</sequence>
<evidence type="ECO:0000313" key="2">
    <source>
        <dbReference type="Proteomes" id="UP000287651"/>
    </source>
</evidence>
<dbReference type="AlphaFoldDB" id="A0A426YJ22"/>
<evidence type="ECO:0000313" key="1">
    <source>
        <dbReference type="EMBL" id="RRT51723.1"/>
    </source>
</evidence>
<organism evidence="1 2">
    <name type="scientific">Ensete ventricosum</name>
    <name type="common">Abyssinian banana</name>
    <name type="synonym">Musa ensete</name>
    <dbReference type="NCBI Taxonomy" id="4639"/>
    <lineage>
        <taxon>Eukaryota</taxon>
        <taxon>Viridiplantae</taxon>
        <taxon>Streptophyta</taxon>
        <taxon>Embryophyta</taxon>
        <taxon>Tracheophyta</taxon>
        <taxon>Spermatophyta</taxon>
        <taxon>Magnoliopsida</taxon>
        <taxon>Liliopsida</taxon>
        <taxon>Zingiberales</taxon>
        <taxon>Musaceae</taxon>
        <taxon>Ensete</taxon>
    </lineage>
</organism>
<reference evidence="1 2" key="1">
    <citation type="journal article" date="2014" name="Agronomy (Basel)">
        <title>A Draft Genome Sequence for Ensete ventricosum, the Drought-Tolerant Tree Against Hunger.</title>
        <authorList>
            <person name="Harrison J."/>
            <person name="Moore K.A."/>
            <person name="Paszkiewicz K."/>
            <person name="Jones T."/>
            <person name="Grant M."/>
            <person name="Ambacheew D."/>
            <person name="Muzemil S."/>
            <person name="Studholme D.J."/>
        </authorList>
    </citation>
    <scope>NUCLEOTIDE SEQUENCE [LARGE SCALE GENOMIC DNA]</scope>
</reference>
<proteinExistence type="predicted"/>
<gene>
    <name evidence="1" type="ORF">B296_00050940</name>
</gene>
<accession>A0A426YJ22</accession>
<dbReference type="Proteomes" id="UP000287651">
    <property type="component" value="Unassembled WGS sequence"/>
</dbReference>